<name>A0A3D9FS39_9FLAO</name>
<dbReference type="AlphaFoldDB" id="A0A3D9FS39"/>
<organism evidence="1 2">
    <name type="scientific">Flavobacterium cutihirudinis</name>
    <dbReference type="NCBI Taxonomy" id="1265740"/>
    <lineage>
        <taxon>Bacteria</taxon>
        <taxon>Pseudomonadati</taxon>
        <taxon>Bacteroidota</taxon>
        <taxon>Flavobacteriia</taxon>
        <taxon>Flavobacteriales</taxon>
        <taxon>Flavobacteriaceae</taxon>
        <taxon>Flavobacterium</taxon>
    </lineage>
</organism>
<comment type="caution">
    <text evidence="1">The sequence shown here is derived from an EMBL/GenBank/DDBJ whole genome shotgun (WGS) entry which is preliminary data.</text>
</comment>
<evidence type="ECO:0000313" key="2">
    <source>
        <dbReference type="Proteomes" id="UP000257004"/>
    </source>
</evidence>
<dbReference type="InterPro" id="IPR024476">
    <property type="entry name" value="DUF3861"/>
</dbReference>
<dbReference type="Pfam" id="PF12977">
    <property type="entry name" value="DUF3861"/>
    <property type="match status" value="1"/>
</dbReference>
<gene>
    <name evidence="1" type="ORF">BD847_3225</name>
</gene>
<keyword evidence="2" id="KW-1185">Reference proteome</keyword>
<dbReference type="Gene3D" id="3.10.20.850">
    <property type="entry name" value="Protein of unknown function DUF3861"/>
    <property type="match status" value="1"/>
</dbReference>
<accession>A0A3D9FS39</accession>
<dbReference type="EMBL" id="QRDQ01000010">
    <property type="protein sequence ID" value="RED22595.1"/>
    <property type="molecule type" value="Genomic_DNA"/>
</dbReference>
<protein>
    <submittedName>
        <fullName evidence="1">Uncharacterized protein DUF3861</fullName>
    </submittedName>
</protein>
<proteinExistence type="predicted"/>
<dbReference type="OrthoDB" id="119700at2"/>
<sequence>MTKRSNKYYLTLSLKEYANGETEPAKELGIQFDNHDEIFGIIDRIKDKNLFDTPEEATQFALGLKLFSEIKLKHRKNPLFDELNEVFPVFMKKLKSL</sequence>
<dbReference type="Proteomes" id="UP000257004">
    <property type="component" value="Unassembled WGS sequence"/>
</dbReference>
<dbReference type="RefSeq" id="WP_115889212.1">
    <property type="nucleotide sequence ID" value="NZ_QRDQ01000010.1"/>
</dbReference>
<dbReference type="InterPro" id="IPR038194">
    <property type="entry name" value="DUF3861_sf"/>
</dbReference>
<evidence type="ECO:0000313" key="1">
    <source>
        <dbReference type="EMBL" id="RED22595.1"/>
    </source>
</evidence>
<reference evidence="1 2" key="1">
    <citation type="submission" date="2018-07" db="EMBL/GenBank/DDBJ databases">
        <title>Genomic Encyclopedia of Archaeal and Bacterial Type Strains, Phase II (KMG-II): from individual species to whole genera.</title>
        <authorList>
            <person name="Goeker M."/>
        </authorList>
    </citation>
    <scope>NUCLEOTIDE SEQUENCE [LARGE SCALE GENOMIC DNA]</scope>
    <source>
        <strain evidence="1 2">DSM 25795</strain>
    </source>
</reference>